<comment type="caution">
    <text evidence="4">The sequence shown here is derived from an EMBL/GenBank/DDBJ whole genome shotgun (WGS) entry which is preliminary data.</text>
</comment>
<dbReference type="PANTHER" id="PTHR24015:SF548">
    <property type="entry name" value="OS08G0340900 PROTEIN"/>
    <property type="match status" value="1"/>
</dbReference>
<evidence type="ECO:0000256" key="3">
    <source>
        <dbReference type="SAM" id="Phobius"/>
    </source>
</evidence>
<dbReference type="Gene3D" id="1.25.40.10">
    <property type="entry name" value="Tetratricopeptide repeat domain"/>
    <property type="match status" value="5"/>
</dbReference>
<feature type="repeat" description="PPR" evidence="2">
    <location>
        <begin position="340"/>
        <end position="374"/>
    </location>
</feature>
<evidence type="ECO:0000313" key="5">
    <source>
        <dbReference type="Proteomes" id="UP001412067"/>
    </source>
</evidence>
<sequence length="596" mass="66124">MARARFQPTVFLNNQFINLYSKCGVLEKARRVFDEMPERNIVSWNAMIAGYCSNALFINALVLLKMMMEDGVVPDCLTYLSALRGSASSGDRRLGEQVHSLVIKNEFFFSFMEIGNALINFYSKMGALHDAKLIFDSMATRDAVTWNSIITASSQNGNCERAVALLVEMQEEDEGSDEFTYGSLLAMEDTSYTEKLHSQIIKKGLVSNVFVSSALLDAYGRHGNPQNARRVFNSVTERNAASWNSAISACVFTDAITEGLQLFIQMLESEVIPDSYTISILLKAAITHLSIFTSKQLHGLAFKIGLWQKTTIGNTLIIFYGIVGMIKESVQSFADISDPDLVSWNSMIQAHLDNKEYEQALELFIEMKHFCFNPDRFTFISAMAASAALPCGKTGRQIHCDLIKSSIPVDDFTGSSLLDMYAKSMATEDAKKVFEGMSKKTVVSWTSMISGYAQSGYSEKALQLFDQMEVENASPNAKTSIALPTACSHGGFSDDAVRYFGTMEMKYGIKPGFDHYACMIDILGRAGRLEEAEEIIEGMPYTANALVWRMLLSGCRIHGDLERGERSMRKILALEPGDSAAFVLLSNLYTALGFHE</sequence>
<keyword evidence="5" id="KW-1185">Reference proteome</keyword>
<keyword evidence="1" id="KW-0677">Repeat</keyword>
<dbReference type="NCBIfam" id="TIGR00756">
    <property type="entry name" value="PPR"/>
    <property type="match status" value="6"/>
</dbReference>
<keyword evidence="3" id="KW-1133">Transmembrane helix</keyword>
<keyword evidence="3" id="KW-0812">Transmembrane</keyword>
<feature type="transmembrane region" description="Helical" evidence="3">
    <location>
        <begin position="41"/>
        <end position="64"/>
    </location>
</feature>
<keyword evidence="3" id="KW-0472">Membrane</keyword>
<dbReference type="InterPro" id="IPR011990">
    <property type="entry name" value="TPR-like_helical_dom_sf"/>
</dbReference>
<proteinExistence type="predicted"/>
<evidence type="ECO:0000256" key="1">
    <source>
        <dbReference type="ARBA" id="ARBA00022737"/>
    </source>
</evidence>
<dbReference type="EMBL" id="JBBWWR010000011">
    <property type="protein sequence ID" value="KAK8960124.1"/>
    <property type="molecule type" value="Genomic_DNA"/>
</dbReference>
<evidence type="ECO:0000313" key="4">
    <source>
        <dbReference type="EMBL" id="KAK8960124.1"/>
    </source>
</evidence>
<dbReference type="Pfam" id="PF13041">
    <property type="entry name" value="PPR_2"/>
    <property type="match status" value="4"/>
</dbReference>
<protein>
    <submittedName>
        <fullName evidence="4">Pentatricopeptide repeat-containing protein</fullName>
    </submittedName>
</protein>
<feature type="repeat" description="PPR" evidence="2">
    <location>
        <begin position="142"/>
        <end position="172"/>
    </location>
</feature>
<evidence type="ECO:0000256" key="2">
    <source>
        <dbReference type="PROSITE-ProRule" id="PRU00708"/>
    </source>
</evidence>
<feature type="repeat" description="PPR" evidence="2">
    <location>
        <begin position="441"/>
        <end position="475"/>
    </location>
</feature>
<gene>
    <name evidence="4" type="primary">PCMP-E86</name>
    <name evidence="4" type="ORF">KSP40_PGU020068</name>
</gene>
<feature type="repeat" description="PPR" evidence="2">
    <location>
        <begin position="40"/>
        <end position="74"/>
    </location>
</feature>
<accession>A0ABR2M946</accession>
<feature type="repeat" description="PPR" evidence="2">
    <location>
        <begin position="239"/>
        <end position="273"/>
    </location>
</feature>
<dbReference type="Proteomes" id="UP001412067">
    <property type="component" value="Unassembled WGS sequence"/>
</dbReference>
<dbReference type="Pfam" id="PF01535">
    <property type="entry name" value="PPR"/>
    <property type="match status" value="5"/>
</dbReference>
<dbReference type="PROSITE" id="PS51375">
    <property type="entry name" value="PPR"/>
    <property type="match status" value="5"/>
</dbReference>
<dbReference type="InterPro" id="IPR046960">
    <property type="entry name" value="PPR_At4g14850-like_plant"/>
</dbReference>
<organism evidence="4 5">
    <name type="scientific">Platanthera guangdongensis</name>
    <dbReference type="NCBI Taxonomy" id="2320717"/>
    <lineage>
        <taxon>Eukaryota</taxon>
        <taxon>Viridiplantae</taxon>
        <taxon>Streptophyta</taxon>
        <taxon>Embryophyta</taxon>
        <taxon>Tracheophyta</taxon>
        <taxon>Spermatophyta</taxon>
        <taxon>Magnoliopsida</taxon>
        <taxon>Liliopsida</taxon>
        <taxon>Asparagales</taxon>
        <taxon>Orchidaceae</taxon>
        <taxon>Orchidoideae</taxon>
        <taxon>Orchideae</taxon>
        <taxon>Orchidinae</taxon>
        <taxon>Platanthera</taxon>
    </lineage>
</organism>
<dbReference type="InterPro" id="IPR002885">
    <property type="entry name" value="PPR_rpt"/>
</dbReference>
<name>A0ABR2M946_9ASPA</name>
<reference evidence="4 5" key="1">
    <citation type="journal article" date="2022" name="Nat. Plants">
        <title>Genomes of leafy and leafless Platanthera orchids illuminate the evolution of mycoheterotrophy.</title>
        <authorList>
            <person name="Li M.H."/>
            <person name="Liu K.W."/>
            <person name="Li Z."/>
            <person name="Lu H.C."/>
            <person name="Ye Q.L."/>
            <person name="Zhang D."/>
            <person name="Wang J.Y."/>
            <person name="Li Y.F."/>
            <person name="Zhong Z.M."/>
            <person name="Liu X."/>
            <person name="Yu X."/>
            <person name="Liu D.K."/>
            <person name="Tu X.D."/>
            <person name="Liu B."/>
            <person name="Hao Y."/>
            <person name="Liao X.Y."/>
            <person name="Jiang Y.T."/>
            <person name="Sun W.H."/>
            <person name="Chen J."/>
            <person name="Chen Y.Q."/>
            <person name="Ai Y."/>
            <person name="Zhai J.W."/>
            <person name="Wu S.S."/>
            <person name="Zhou Z."/>
            <person name="Hsiao Y.Y."/>
            <person name="Wu W.L."/>
            <person name="Chen Y.Y."/>
            <person name="Lin Y.F."/>
            <person name="Hsu J.L."/>
            <person name="Li C.Y."/>
            <person name="Wang Z.W."/>
            <person name="Zhao X."/>
            <person name="Zhong W.Y."/>
            <person name="Ma X.K."/>
            <person name="Ma L."/>
            <person name="Huang J."/>
            <person name="Chen G.Z."/>
            <person name="Huang M.Z."/>
            <person name="Huang L."/>
            <person name="Peng D.H."/>
            <person name="Luo Y.B."/>
            <person name="Zou S.Q."/>
            <person name="Chen S.P."/>
            <person name="Lan S."/>
            <person name="Tsai W.C."/>
            <person name="Van de Peer Y."/>
            <person name="Liu Z.J."/>
        </authorList>
    </citation>
    <scope>NUCLEOTIDE SEQUENCE [LARGE SCALE GENOMIC DNA]</scope>
    <source>
        <strain evidence="4">Lor288</strain>
    </source>
</reference>
<dbReference type="PANTHER" id="PTHR24015">
    <property type="entry name" value="OS07G0578800 PROTEIN-RELATED"/>
    <property type="match status" value="1"/>
</dbReference>